<dbReference type="CDD" id="cd12215">
    <property type="entry name" value="ChiC_BD"/>
    <property type="match status" value="1"/>
</dbReference>
<evidence type="ECO:0000256" key="4">
    <source>
        <dbReference type="SAM" id="SignalP"/>
    </source>
</evidence>
<sequence>MRTSRKLILSIAGAATLAVSASMAALAWGHGYTSDPPSRSALCADGEVTNCGAISYEPQSVEGPKGFPAAGPADGEICSAGHDSFAELDDPRGGNWPTTPVSAGPKTFTWTMTARHATATFDYYITNANYDPAQPLTRDDLGLTPIASFRMGGAQPDHTMTHTVTLPARTGQHLVLSVWNIADTANAFYSCIDVDFGGDGSGDPTDPPTSGDPGGTGCDAPAWSSGSVYTAGDEVTHGAAAYRAAWWTQGETPGTTGEWGVWRRTATC</sequence>
<dbReference type="CDD" id="cd21177">
    <property type="entry name" value="LPMO_AA10"/>
    <property type="match status" value="1"/>
</dbReference>
<dbReference type="GO" id="GO:0030246">
    <property type="term" value="F:carbohydrate binding"/>
    <property type="evidence" value="ECO:0007669"/>
    <property type="project" value="InterPro"/>
</dbReference>
<evidence type="ECO:0000313" key="7">
    <source>
        <dbReference type="Proteomes" id="UP000477750"/>
    </source>
</evidence>
<dbReference type="Gene3D" id="2.70.50.50">
    <property type="entry name" value="chitin-binding protein cbp21"/>
    <property type="match status" value="1"/>
</dbReference>
<evidence type="ECO:0000256" key="1">
    <source>
        <dbReference type="ARBA" id="ARBA00022729"/>
    </source>
</evidence>
<keyword evidence="2" id="KW-0378">Hydrolase</keyword>
<feature type="region of interest" description="Disordered" evidence="3">
    <location>
        <begin position="199"/>
        <end position="221"/>
    </location>
</feature>
<organism evidence="6 7">
    <name type="scientific">Glycomyces albidus</name>
    <dbReference type="NCBI Taxonomy" id="2656774"/>
    <lineage>
        <taxon>Bacteria</taxon>
        <taxon>Bacillati</taxon>
        <taxon>Actinomycetota</taxon>
        <taxon>Actinomycetes</taxon>
        <taxon>Glycomycetales</taxon>
        <taxon>Glycomycetaceae</taxon>
        <taxon>Glycomyces</taxon>
    </lineage>
</organism>
<dbReference type="SUPFAM" id="SSF81296">
    <property type="entry name" value="E set domains"/>
    <property type="match status" value="1"/>
</dbReference>
<comment type="caution">
    <text evidence="6">The sequence shown here is derived from an EMBL/GenBank/DDBJ whole genome shotgun (WGS) entry which is preliminary data.</text>
</comment>
<evidence type="ECO:0000256" key="2">
    <source>
        <dbReference type="ARBA" id="ARBA00022801"/>
    </source>
</evidence>
<feature type="compositionally biased region" description="Low complexity" evidence="3">
    <location>
        <begin position="202"/>
        <end position="211"/>
    </location>
</feature>
<proteinExistence type="predicted"/>
<dbReference type="InterPro" id="IPR051024">
    <property type="entry name" value="GlcNAc_Chitin_IntDeg"/>
</dbReference>
<dbReference type="InterPro" id="IPR004302">
    <property type="entry name" value="Cellulose/chitin-bd_N"/>
</dbReference>
<dbReference type="PANTHER" id="PTHR34823:SF1">
    <property type="entry name" value="CHITIN-BINDING TYPE-4 DOMAIN-CONTAINING PROTEIN"/>
    <property type="match status" value="1"/>
</dbReference>
<reference evidence="6 7" key="1">
    <citation type="submission" date="2019-10" db="EMBL/GenBank/DDBJ databases">
        <title>Glycomyces albidus sp. nov., a novel actinomycete isolated from rhizosphere soil of wheat (Triticum aestivum L.).</title>
        <authorList>
            <person name="Qian L."/>
        </authorList>
    </citation>
    <scope>NUCLEOTIDE SEQUENCE [LARGE SCALE GENOMIC DNA]</scope>
    <source>
        <strain evidence="6 7">NEAU-7082</strain>
    </source>
</reference>
<protein>
    <submittedName>
        <fullName evidence="6">Chitin-binding protein</fullName>
    </submittedName>
</protein>
<keyword evidence="7" id="KW-1185">Reference proteome</keyword>
<dbReference type="SUPFAM" id="SSF51055">
    <property type="entry name" value="Carbohydrate binding domain"/>
    <property type="match status" value="1"/>
</dbReference>
<dbReference type="InterPro" id="IPR014756">
    <property type="entry name" value="Ig_E-set"/>
</dbReference>
<evidence type="ECO:0000259" key="5">
    <source>
        <dbReference type="SMART" id="SM00495"/>
    </source>
</evidence>
<dbReference type="Gene3D" id="2.10.10.20">
    <property type="entry name" value="Carbohydrate-binding module superfamily 5/12"/>
    <property type="match status" value="1"/>
</dbReference>
<dbReference type="Proteomes" id="UP000477750">
    <property type="component" value="Unassembled WGS sequence"/>
</dbReference>
<dbReference type="InterPro" id="IPR036573">
    <property type="entry name" value="CBM_sf_5/12"/>
</dbReference>
<feature type="chain" id="PRO_5026767344" evidence="4">
    <location>
        <begin position="25"/>
        <end position="268"/>
    </location>
</feature>
<evidence type="ECO:0000256" key="3">
    <source>
        <dbReference type="SAM" id="MobiDB-lite"/>
    </source>
</evidence>
<dbReference type="Pfam" id="PF03067">
    <property type="entry name" value="LPMO_10"/>
    <property type="match status" value="1"/>
</dbReference>
<gene>
    <name evidence="6" type="ORF">GFD30_01855</name>
</gene>
<dbReference type="PANTHER" id="PTHR34823">
    <property type="entry name" value="GLCNAC-BINDING PROTEIN A"/>
    <property type="match status" value="1"/>
</dbReference>
<accession>A0A6L5G3D7</accession>
<dbReference type="AlphaFoldDB" id="A0A6L5G3D7"/>
<dbReference type="GO" id="GO:0005576">
    <property type="term" value="C:extracellular region"/>
    <property type="evidence" value="ECO:0007669"/>
    <property type="project" value="InterPro"/>
</dbReference>
<feature type="domain" description="Chitin-binding type-3" evidence="5">
    <location>
        <begin position="220"/>
        <end position="265"/>
    </location>
</feature>
<dbReference type="SMART" id="SM00495">
    <property type="entry name" value="ChtBD3"/>
    <property type="match status" value="1"/>
</dbReference>
<dbReference type="Pfam" id="PF02839">
    <property type="entry name" value="CBM_5_12"/>
    <property type="match status" value="1"/>
</dbReference>
<dbReference type="GO" id="GO:0005975">
    <property type="term" value="P:carbohydrate metabolic process"/>
    <property type="evidence" value="ECO:0007669"/>
    <property type="project" value="InterPro"/>
</dbReference>
<name>A0A6L5G3D7_9ACTN</name>
<dbReference type="RefSeq" id="WP_153023540.1">
    <property type="nucleotide sequence ID" value="NZ_WIAO01000002.1"/>
</dbReference>
<dbReference type="GO" id="GO:0004553">
    <property type="term" value="F:hydrolase activity, hydrolyzing O-glycosyl compounds"/>
    <property type="evidence" value="ECO:0007669"/>
    <property type="project" value="InterPro"/>
</dbReference>
<keyword evidence="1 4" id="KW-0732">Signal</keyword>
<dbReference type="InterPro" id="IPR003610">
    <property type="entry name" value="CBM5/12"/>
</dbReference>
<feature type="signal peptide" evidence="4">
    <location>
        <begin position="1"/>
        <end position="24"/>
    </location>
</feature>
<evidence type="ECO:0000313" key="6">
    <source>
        <dbReference type="EMBL" id="MQM24329.1"/>
    </source>
</evidence>
<dbReference type="EMBL" id="WIAO01000002">
    <property type="protein sequence ID" value="MQM24329.1"/>
    <property type="molecule type" value="Genomic_DNA"/>
</dbReference>